<reference evidence="4" key="1">
    <citation type="submission" date="2020-05" db="EMBL/GenBank/DDBJ databases">
        <authorList>
            <person name="Moser M."/>
        </authorList>
    </citation>
    <scope>NUCLEOTIDE SEQUENCE [LARGE SCALE GENOMIC DNA]</scope>
</reference>
<name>A0A8D2ZWN2_SCOMX</name>
<reference evidence="4" key="3">
    <citation type="submission" date="2025-05" db="UniProtKB">
        <authorList>
            <consortium name="Ensembl"/>
        </authorList>
    </citation>
    <scope>IDENTIFICATION</scope>
</reference>
<keyword evidence="1" id="KW-1015">Disulfide bond</keyword>
<dbReference type="InterPro" id="IPR036249">
    <property type="entry name" value="Thioredoxin-like_sf"/>
</dbReference>
<proteinExistence type="predicted"/>
<gene>
    <name evidence="4" type="primary">LOC118287907</name>
</gene>
<dbReference type="InterPro" id="IPR017937">
    <property type="entry name" value="Thioredoxin_CS"/>
</dbReference>
<dbReference type="PRINTS" id="PR00421">
    <property type="entry name" value="THIOREDOXIN"/>
</dbReference>
<dbReference type="SUPFAM" id="SSF52833">
    <property type="entry name" value="Thioredoxin-like"/>
    <property type="match status" value="2"/>
</dbReference>
<dbReference type="GeneTree" id="ENSGT00940000163988"/>
<organism evidence="4 5">
    <name type="scientific">Scophthalmus maximus</name>
    <name type="common">Turbot</name>
    <name type="synonym">Psetta maxima</name>
    <dbReference type="NCBI Taxonomy" id="52904"/>
    <lineage>
        <taxon>Eukaryota</taxon>
        <taxon>Metazoa</taxon>
        <taxon>Chordata</taxon>
        <taxon>Craniata</taxon>
        <taxon>Vertebrata</taxon>
        <taxon>Euteleostomi</taxon>
        <taxon>Actinopterygii</taxon>
        <taxon>Neopterygii</taxon>
        <taxon>Teleostei</taxon>
        <taxon>Neoteleostei</taxon>
        <taxon>Acanthomorphata</taxon>
        <taxon>Carangaria</taxon>
        <taxon>Pleuronectiformes</taxon>
        <taxon>Pleuronectoidei</taxon>
        <taxon>Scophthalmidae</taxon>
        <taxon>Scophthalmus</taxon>
    </lineage>
</organism>
<evidence type="ECO:0000313" key="5">
    <source>
        <dbReference type="Proteomes" id="UP000694558"/>
    </source>
</evidence>
<dbReference type="AlphaFoldDB" id="A0A8D2ZWN2"/>
<evidence type="ECO:0000256" key="1">
    <source>
        <dbReference type="ARBA" id="ARBA00023157"/>
    </source>
</evidence>
<dbReference type="PANTHER" id="PTHR46115">
    <property type="entry name" value="THIOREDOXIN-LIKE PROTEIN 1"/>
    <property type="match status" value="1"/>
</dbReference>
<sequence>MASYTTRSPGRLLFFSKATSAFGRMAAGGVEAAAVRARCVKTLGRSVACCSPGRRVHSTATMVTEVESMDQFKKELKDAGDKLVVVDFTASWCGPCKMISPYYKQLSEDAEFSEVVFLKLDIDKVDDVAQSCGISAMPTFQFYKNGNMDQFKKELKDAGDKLVVVEFKAKWSGSCKLIGPYYDQLSESAEFSDVVFLQVDIDEAARDVAQSCEISAMPTFQFYKNGNMLDKFFGPSDDELLEFLRRLK</sequence>
<dbReference type="Ensembl" id="ENSSMAT00000008910.2">
    <property type="protein sequence ID" value="ENSSMAP00000008802.2"/>
    <property type="gene ID" value="ENSSMAG00000005445.2"/>
</dbReference>
<keyword evidence="2" id="KW-0676">Redox-active center</keyword>
<dbReference type="Ensembl" id="ENSSMAT00000008917.2">
    <property type="protein sequence ID" value="ENSSMAP00000008809.2"/>
    <property type="gene ID" value="ENSSMAG00000005445.2"/>
</dbReference>
<evidence type="ECO:0000259" key="3">
    <source>
        <dbReference type="PROSITE" id="PS51352"/>
    </source>
</evidence>
<feature type="domain" description="Thioredoxin" evidence="3">
    <location>
        <begin position="26"/>
        <end position="248"/>
    </location>
</feature>
<dbReference type="Proteomes" id="UP000694558">
    <property type="component" value="Chromosome 2"/>
</dbReference>
<reference evidence="4" key="2">
    <citation type="submission" date="2023-05" db="EMBL/GenBank/DDBJ databases">
        <title>High-quality long-read genome of Scophthalmus maximus.</title>
        <authorList>
            <person name="Lien S."/>
            <person name="Martinez P."/>
        </authorList>
    </citation>
    <scope>NUCLEOTIDE SEQUENCE [LARGE SCALE GENOMIC DNA]</scope>
</reference>
<dbReference type="Ensembl" id="ENSSMAT00000008913.2">
    <property type="protein sequence ID" value="ENSSMAP00000008805.2"/>
    <property type="gene ID" value="ENSSMAG00000005445.2"/>
</dbReference>
<evidence type="ECO:0000256" key="2">
    <source>
        <dbReference type="ARBA" id="ARBA00023284"/>
    </source>
</evidence>
<dbReference type="PROSITE" id="PS51352">
    <property type="entry name" value="THIOREDOXIN_2"/>
    <property type="match status" value="1"/>
</dbReference>
<dbReference type="InterPro" id="IPR013766">
    <property type="entry name" value="Thioredoxin_domain"/>
</dbReference>
<dbReference type="CDD" id="cd02947">
    <property type="entry name" value="TRX_family"/>
    <property type="match status" value="2"/>
</dbReference>
<dbReference type="Gene3D" id="3.40.30.10">
    <property type="entry name" value="Glutaredoxin"/>
    <property type="match status" value="2"/>
</dbReference>
<accession>A0A8D2ZWN2</accession>
<protein>
    <recommendedName>
        <fullName evidence="3">Thioredoxin domain-containing protein</fullName>
    </recommendedName>
</protein>
<dbReference type="PROSITE" id="PS00194">
    <property type="entry name" value="THIOREDOXIN_1"/>
    <property type="match status" value="1"/>
</dbReference>
<dbReference type="Pfam" id="PF00085">
    <property type="entry name" value="Thioredoxin"/>
    <property type="match status" value="2"/>
</dbReference>
<evidence type="ECO:0000313" key="4">
    <source>
        <dbReference type="Ensembl" id="ENSSMAP00000008805.2"/>
    </source>
</evidence>